<feature type="transmembrane region" description="Helical" evidence="1">
    <location>
        <begin position="51"/>
        <end position="68"/>
    </location>
</feature>
<keyword evidence="1" id="KW-0812">Transmembrane</keyword>
<comment type="caution">
    <text evidence="2">The sequence shown here is derived from an EMBL/GenBank/DDBJ whole genome shotgun (WGS) entry which is preliminary data.</text>
</comment>
<dbReference type="RefSeq" id="WP_103430676.1">
    <property type="nucleotide sequence ID" value="NZ_PPXF01000034.1"/>
</dbReference>
<dbReference type="Proteomes" id="UP000237104">
    <property type="component" value="Unassembled WGS sequence"/>
</dbReference>
<dbReference type="EMBL" id="PPXF01000034">
    <property type="protein sequence ID" value="POH67058.1"/>
    <property type="molecule type" value="Genomic_DNA"/>
</dbReference>
<name>A0A2S3ZI13_9MICO</name>
<feature type="transmembrane region" description="Helical" evidence="1">
    <location>
        <begin position="151"/>
        <end position="173"/>
    </location>
</feature>
<keyword evidence="1" id="KW-0472">Membrane</keyword>
<feature type="transmembrane region" description="Helical" evidence="1">
    <location>
        <begin position="75"/>
        <end position="93"/>
    </location>
</feature>
<gene>
    <name evidence="2" type="ORF">C3B59_07120</name>
</gene>
<dbReference type="OrthoDB" id="3579456at2"/>
<dbReference type="AlphaFoldDB" id="A0A2S3ZI13"/>
<proteinExistence type="predicted"/>
<organism evidence="2 3">
    <name type="scientific">Cryobacterium zongtaii</name>
    <dbReference type="NCBI Taxonomy" id="1259217"/>
    <lineage>
        <taxon>Bacteria</taxon>
        <taxon>Bacillati</taxon>
        <taxon>Actinomycetota</taxon>
        <taxon>Actinomycetes</taxon>
        <taxon>Micrococcales</taxon>
        <taxon>Microbacteriaceae</taxon>
        <taxon>Cryobacterium</taxon>
    </lineage>
</organism>
<accession>A0A2S3ZI13</accession>
<reference evidence="2 3" key="1">
    <citation type="submission" date="2018-01" db="EMBL/GenBank/DDBJ databases">
        <title>Cryobacterium sp. nov., from glaciers in China.</title>
        <authorList>
            <person name="Liu Q."/>
            <person name="Xin Y.-H."/>
        </authorList>
    </citation>
    <scope>NUCLEOTIDE SEQUENCE [LARGE SCALE GENOMIC DNA]</scope>
    <source>
        <strain evidence="2 3">TMB1-8</strain>
    </source>
</reference>
<protein>
    <submittedName>
        <fullName evidence="2">FUSC family protein</fullName>
    </submittedName>
</protein>
<evidence type="ECO:0000256" key="1">
    <source>
        <dbReference type="SAM" id="Phobius"/>
    </source>
</evidence>
<sequence length="368" mass="38131">MRTPDLSPRATGGAVKTAVAHPRLLQAVKTAVAVAIAWKLAPLMPGVANDYPYYAPLGVIVASFPTLMGSIKNAIQTLAGLVIGIALAAAVIIFSEPSVLTVSLVVGIGMLFGGIRQLGAGREYVPIAGLFVLIVGGPNADGYSIGYVSQMTLGIVVGLAVNLLVAPPLRVSAAVKELSRLRSALGLHLGSVADALEATWPPEEGEWSKQGATLASTSTAVRRALAEADESRRINPRARIRPHDLSTDYDDLAALENATFYVRDLTDVLAGAAWGTPVPVELPAVLRPALSAAVRATATLVNEWDTGEPSLDTLRAAEDAAAAMTQAIHEHRELGAEAIVAASAAALDVTRMLAALSPGITRDVPAKA</sequence>
<keyword evidence="1" id="KW-1133">Transmembrane helix</keyword>
<evidence type="ECO:0000313" key="3">
    <source>
        <dbReference type="Proteomes" id="UP000237104"/>
    </source>
</evidence>
<evidence type="ECO:0000313" key="2">
    <source>
        <dbReference type="EMBL" id="POH67058.1"/>
    </source>
</evidence>